<accession>A0A382RMM0</accession>
<reference evidence="2" key="1">
    <citation type="submission" date="2018-05" db="EMBL/GenBank/DDBJ databases">
        <authorList>
            <person name="Lanie J.A."/>
            <person name="Ng W.-L."/>
            <person name="Kazmierczak K.M."/>
            <person name="Andrzejewski T.M."/>
            <person name="Davidsen T.M."/>
            <person name="Wayne K.J."/>
            <person name="Tettelin H."/>
            <person name="Glass J.I."/>
            <person name="Rusch D."/>
            <person name="Podicherti R."/>
            <person name="Tsui H.-C.T."/>
            <person name="Winkler M.E."/>
        </authorList>
    </citation>
    <scope>NUCLEOTIDE SEQUENCE</scope>
</reference>
<proteinExistence type="predicted"/>
<dbReference type="AlphaFoldDB" id="A0A382RMM0"/>
<evidence type="ECO:0000313" key="2">
    <source>
        <dbReference type="EMBL" id="SVC98502.1"/>
    </source>
</evidence>
<name>A0A382RMM0_9ZZZZ</name>
<gene>
    <name evidence="2" type="ORF">METZ01_LOCUS351356</name>
</gene>
<sequence>MYITRDFSASPPKGDTTKHRSKGHQAVHGKQKAFAYPYALRCTSFNRSMGLRFVVDANTTQNPDSGVLKVTTSVPSADTVTGITTVYFIVSND</sequence>
<protein>
    <submittedName>
        <fullName evidence="2">Uncharacterized protein</fullName>
    </submittedName>
</protein>
<feature type="region of interest" description="Disordered" evidence="1">
    <location>
        <begin position="1"/>
        <end position="28"/>
    </location>
</feature>
<organism evidence="2">
    <name type="scientific">marine metagenome</name>
    <dbReference type="NCBI Taxonomy" id="408172"/>
    <lineage>
        <taxon>unclassified sequences</taxon>
        <taxon>metagenomes</taxon>
        <taxon>ecological metagenomes</taxon>
    </lineage>
</organism>
<evidence type="ECO:0000256" key="1">
    <source>
        <dbReference type="SAM" id="MobiDB-lite"/>
    </source>
</evidence>
<dbReference type="EMBL" id="UINC01122595">
    <property type="protein sequence ID" value="SVC98502.1"/>
    <property type="molecule type" value="Genomic_DNA"/>
</dbReference>
<feature type="compositionally biased region" description="Basic residues" evidence="1">
    <location>
        <begin position="19"/>
        <end position="28"/>
    </location>
</feature>